<dbReference type="RefSeq" id="WP_115671386.1">
    <property type="nucleotide sequence ID" value="NZ_UEYP01000009.1"/>
</dbReference>
<evidence type="ECO:0008006" key="4">
    <source>
        <dbReference type="Google" id="ProtNLM"/>
    </source>
</evidence>
<dbReference type="PANTHER" id="PTHR36057">
    <property type="match status" value="1"/>
</dbReference>
<dbReference type="PANTHER" id="PTHR36057:SF1">
    <property type="entry name" value="LIPOPROTEIN LIPID ATTACHMENT SITE-LIKE PROTEIN, PUTATIVE (DUF1223)-RELATED"/>
    <property type="match status" value="1"/>
</dbReference>
<dbReference type="EMBL" id="UEYP01000009">
    <property type="protein sequence ID" value="SSC68719.1"/>
    <property type="molecule type" value="Genomic_DNA"/>
</dbReference>
<proteinExistence type="predicted"/>
<feature type="signal peptide" evidence="1">
    <location>
        <begin position="1"/>
        <end position="23"/>
    </location>
</feature>
<feature type="chain" id="PRO_5016902695" description="DUF1223 domain-containing protein" evidence="1">
    <location>
        <begin position="24"/>
        <end position="249"/>
    </location>
</feature>
<dbReference type="Pfam" id="PF06764">
    <property type="entry name" value="DUF1223"/>
    <property type="match status" value="1"/>
</dbReference>
<dbReference type="SUPFAM" id="SSF52833">
    <property type="entry name" value="Thioredoxin-like"/>
    <property type="match status" value="1"/>
</dbReference>
<dbReference type="STRING" id="1336235.GCA_000518785_03678"/>
<evidence type="ECO:0000313" key="3">
    <source>
        <dbReference type="Proteomes" id="UP000254764"/>
    </source>
</evidence>
<dbReference type="OrthoDB" id="9808254at2"/>
<reference evidence="3" key="1">
    <citation type="submission" date="2018-07" db="EMBL/GenBank/DDBJ databases">
        <authorList>
            <person name="Peiro R."/>
            <person name="Begona"/>
            <person name="Cbmso G."/>
            <person name="Lopez M."/>
            <person name="Gonzalez S."/>
        </authorList>
    </citation>
    <scope>NUCLEOTIDE SEQUENCE [LARGE SCALE GENOMIC DNA]</scope>
</reference>
<dbReference type="InterPro" id="IPR036249">
    <property type="entry name" value="Thioredoxin-like_sf"/>
</dbReference>
<keyword evidence="1" id="KW-0732">Signal</keyword>
<dbReference type="InterPro" id="IPR010634">
    <property type="entry name" value="DUF1223"/>
</dbReference>
<evidence type="ECO:0000256" key="1">
    <source>
        <dbReference type="SAM" id="SignalP"/>
    </source>
</evidence>
<dbReference type="AlphaFoldDB" id="A0A376ALN9"/>
<keyword evidence="3" id="KW-1185">Reference proteome</keyword>
<dbReference type="Proteomes" id="UP000254764">
    <property type="component" value="Unassembled WGS sequence"/>
</dbReference>
<protein>
    <recommendedName>
        <fullName evidence="4">DUF1223 domain-containing protein</fullName>
    </recommendedName>
</protein>
<gene>
    <name evidence="2" type="ORF">RHIZ70_4427</name>
</gene>
<sequence length="249" mass="26246">MIFRIASCLAVCCTLAVASAARADDAAVPKGVVELFTSQGCSSCPPADAALQKLARKGDVVALSYHVDYWNYLGWADTLATPENTARQYAYARSLGRSGVYTPQAVVNGRDHLKGTDAEMIEGRLDGLRARGHGLTVPIHAGRKGDEIEISIGAGDGKADVVVVYFRQQQTVEVLKGENMGKTISYWNSVIDVQTVAMWDGAALELVLPAKMIGSEGADGCAVLLQSSGPHGEPAAIRGAALLTTEPKS</sequence>
<organism evidence="2 3">
    <name type="scientific">Ciceribacter selenitireducens ATCC BAA-1503</name>
    <dbReference type="NCBI Taxonomy" id="1336235"/>
    <lineage>
        <taxon>Bacteria</taxon>
        <taxon>Pseudomonadati</taxon>
        <taxon>Pseudomonadota</taxon>
        <taxon>Alphaproteobacteria</taxon>
        <taxon>Hyphomicrobiales</taxon>
        <taxon>Rhizobiaceae</taxon>
        <taxon>Ciceribacter</taxon>
    </lineage>
</organism>
<accession>A0A376ALN9</accession>
<name>A0A376ALN9_9HYPH</name>
<evidence type="ECO:0000313" key="2">
    <source>
        <dbReference type="EMBL" id="SSC68719.1"/>
    </source>
</evidence>